<dbReference type="EC" id="6.3.4.15" evidence="5"/>
<name>A0A1W2ATB6_9BURK</name>
<dbReference type="RefSeq" id="WP_084284002.1">
    <property type="nucleotide sequence ID" value="NZ_FWXJ01000010.1"/>
</dbReference>
<comment type="catalytic activity">
    <reaction evidence="6">
        <text>biotin + L-lysyl-[protein] + ATP = N(6)-biotinyl-L-lysyl-[protein] + AMP + diphosphate + H(+)</text>
        <dbReference type="Rhea" id="RHEA:11756"/>
        <dbReference type="Rhea" id="RHEA-COMP:9752"/>
        <dbReference type="Rhea" id="RHEA-COMP:10505"/>
        <dbReference type="ChEBI" id="CHEBI:15378"/>
        <dbReference type="ChEBI" id="CHEBI:29969"/>
        <dbReference type="ChEBI" id="CHEBI:30616"/>
        <dbReference type="ChEBI" id="CHEBI:33019"/>
        <dbReference type="ChEBI" id="CHEBI:57586"/>
        <dbReference type="ChEBI" id="CHEBI:83144"/>
        <dbReference type="ChEBI" id="CHEBI:456215"/>
        <dbReference type="EC" id="6.3.4.15"/>
    </reaction>
</comment>
<dbReference type="NCBIfam" id="TIGR00121">
    <property type="entry name" value="birA_ligase"/>
    <property type="match status" value="1"/>
</dbReference>
<gene>
    <name evidence="8" type="ORF">SAMN06296008_11069</name>
</gene>
<dbReference type="SUPFAM" id="SSF55681">
    <property type="entry name" value="Class II aaRS and biotin synthetases"/>
    <property type="match status" value="1"/>
</dbReference>
<reference evidence="8 9" key="1">
    <citation type="submission" date="2017-04" db="EMBL/GenBank/DDBJ databases">
        <authorList>
            <person name="Afonso C.L."/>
            <person name="Miller P.J."/>
            <person name="Scott M.A."/>
            <person name="Spackman E."/>
            <person name="Goraichik I."/>
            <person name="Dimitrov K.M."/>
            <person name="Suarez D.L."/>
            <person name="Swayne D.E."/>
        </authorList>
    </citation>
    <scope>NUCLEOTIDE SEQUENCE [LARGE SCALE GENOMIC DNA]</scope>
    <source>
        <strain evidence="8 9">VK13</strain>
    </source>
</reference>
<dbReference type="InterPro" id="IPR008988">
    <property type="entry name" value="Transcriptional_repressor_C"/>
</dbReference>
<dbReference type="Pfam" id="PF02237">
    <property type="entry name" value="BPL_C"/>
    <property type="match status" value="1"/>
</dbReference>
<dbReference type="InterPro" id="IPR003142">
    <property type="entry name" value="BPL_C"/>
</dbReference>
<evidence type="ECO:0000256" key="3">
    <source>
        <dbReference type="ARBA" id="ARBA00022840"/>
    </source>
</evidence>
<dbReference type="InterPro" id="IPR045864">
    <property type="entry name" value="aa-tRNA-synth_II/BPL/LPL"/>
</dbReference>
<dbReference type="InterPro" id="IPR004143">
    <property type="entry name" value="BPL_LPL_catalytic"/>
</dbReference>
<dbReference type="PROSITE" id="PS51733">
    <property type="entry name" value="BPL_LPL_CATALYTIC"/>
    <property type="match status" value="1"/>
</dbReference>
<dbReference type="PANTHER" id="PTHR12835:SF5">
    <property type="entry name" value="BIOTIN--PROTEIN LIGASE"/>
    <property type="match status" value="1"/>
</dbReference>
<dbReference type="GO" id="GO:0005524">
    <property type="term" value="F:ATP binding"/>
    <property type="evidence" value="ECO:0007669"/>
    <property type="project" value="UniProtKB-KW"/>
</dbReference>
<evidence type="ECO:0000256" key="6">
    <source>
        <dbReference type="ARBA" id="ARBA00047846"/>
    </source>
</evidence>
<evidence type="ECO:0000259" key="7">
    <source>
        <dbReference type="PROSITE" id="PS51733"/>
    </source>
</evidence>
<dbReference type="Gene3D" id="2.30.30.100">
    <property type="match status" value="1"/>
</dbReference>
<keyword evidence="2" id="KW-0547">Nucleotide-binding</keyword>
<proteinExistence type="predicted"/>
<dbReference type="STRING" id="1938817.SAMN06296008_11069"/>
<evidence type="ECO:0000256" key="4">
    <source>
        <dbReference type="ARBA" id="ARBA00023267"/>
    </source>
</evidence>
<dbReference type="Proteomes" id="UP000192708">
    <property type="component" value="Unassembled WGS sequence"/>
</dbReference>
<organism evidence="8 9">
    <name type="scientific">Polynucleobacter kasalickyi</name>
    <dbReference type="NCBI Taxonomy" id="1938817"/>
    <lineage>
        <taxon>Bacteria</taxon>
        <taxon>Pseudomonadati</taxon>
        <taxon>Pseudomonadota</taxon>
        <taxon>Betaproteobacteria</taxon>
        <taxon>Burkholderiales</taxon>
        <taxon>Burkholderiaceae</taxon>
        <taxon>Polynucleobacter</taxon>
    </lineage>
</organism>
<dbReference type="AlphaFoldDB" id="A0A1W2ATB6"/>
<evidence type="ECO:0000313" key="9">
    <source>
        <dbReference type="Proteomes" id="UP000192708"/>
    </source>
</evidence>
<keyword evidence="4" id="KW-0092">Biotin</keyword>
<keyword evidence="3" id="KW-0067">ATP-binding</keyword>
<sequence>MPCLFEQVSETLSTNLDLMNRWRNNELHQPISRLAIHQTAGRGRRGNAWISEENHSLTFSLAYSFEPTTNLRALQPLSLVVGLAILESIALYWNTDLKTLQNVGLGLKWPNDIFLNNSKIGGVLIESGQKKPTEPIWTIIGIGLNMSNLNTPINSTYSVSSLEHLPLSNNKVIDRMALWKTITYQLIQGLNAFTNQNYILDILRWNDCHIYHQRDVVLIEDQQVTQSGRVIGITAEGALMLESPIGLQTIHNGNISLRNSQ</sequence>
<evidence type="ECO:0000256" key="2">
    <source>
        <dbReference type="ARBA" id="ARBA00022741"/>
    </source>
</evidence>
<evidence type="ECO:0000256" key="1">
    <source>
        <dbReference type="ARBA" id="ARBA00022598"/>
    </source>
</evidence>
<evidence type="ECO:0000256" key="5">
    <source>
        <dbReference type="ARBA" id="ARBA00024227"/>
    </source>
</evidence>
<evidence type="ECO:0000313" key="8">
    <source>
        <dbReference type="EMBL" id="SMC63770.1"/>
    </source>
</evidence>
<dbReference type="EMBL" id="FWXJ01000010">
    <property type="protein sequence ID" value="SMC63770.1"/>
    <property type="molecule type" value="Genomic_DNA"/>
</dbReference>
<protein>
    <recommendedName>
        <fullName evidence="5">biotin--[biotin carboxyl-carrier protein] ligase</fullName>
        <ecNumber evidence="5">6.3.4.15</ecNumber>
    </recommendedName>
</protein>
<dbReference type="GO" id="GO:0005737">
    <property type="term" value="C:cytoplasm"/>
    <property type="evidence" value="ECO:0007669"/>
    <property type="project" value="TreeGrafter"/>
</dbReference>
<keyword evidence="9" id="KW-1185">Reference proteome</keyword>
<accession>A0A1W2ATB6</accession>
<dbReference type="OrthoDB" id="9807064at2"/>
<dbReference type="Gene3D" id="3.30.930.10">
    <property type="entry name" value="Bira Bifunctional Protein, Domain 2"/>
    <property type="match status" value="1"/>
</dbReference>
<dbReference type="Pfam" id="PF03099">
    <property type="entry name" value="BPL_LplA_LipB"/>
    <property type="match status" value="1"/>
</dbReference>
<keyword evidence="1 8" id="KW-0436">Ligase</keyword>
<feature type="domain" description="BPL/LPL catalytic" evidence="7">
    <location>
        <begin position="1"/>
        <end position="194"/>
    </location>
</feature>
<dbReference type="GO" id="GO:0004077">
    <property type="term" value="F:biotin--[biotin carboxyl-carrier protein] ligase activity"/>
    <property type="evidence" value="ECO:0007669"/>
    <property type="project" value="UniProtKB-EC"/>
</dbReference>
<dbReference type="InterPro" id="IPR004408">
    <property type="entry name" value="Biotin_CoA_COase_ligase"/>
</dbReference>
<dbReference type="SUPFAM" id="SSF50037">
    <property type="entry name" value="C-terminal domain of transcriptional repressors"/>
    <property type="match status" value="1"/>
</dbReference>
<dbReference type="PANTHER" id="PTHR12835">
    <property type="entry name" value="BIOTIN PROTEIN LIGASE"/>
    <property type="match status" value="1"/>
</dbReference>